<accession>A0A9Q0Y118</accession>
<gene>
    <name evidence="1" type="ORF">JRQ81_013872</name>
</gene>
<feature type="non-terminal residue" evidence="1">
    <location>
        <position position="60"/>
    </location>
</feature>
<dbReference type="AlphaFoldDB" id="A0A9Q0Y118"/>
<organism evidence="1 2">
    <name type="scientific">Phrynocephalus forsythii</name>
    <dbReference type="NCBI Taxonomy" id="171643"/>
    <lineage>
        <taxon>Eukaryota</taxon>
        <taxon>Metazoa</taxon>
        <taxon>Chordata</taxon>
        <taxon>Craniata</taxon>
        <taxon>Vertebrata</taxon>
        <taxon>Euteleostomi</taxon>
        <taxon>Lepidosauria</taxon>
        <taxon>Squamata</taxon>
        <taxon>Bifurcata</taxon>
        <taxon>Unidentata</taxon>
        <taxon>Episquamata</taxon>
        <taxon>Toxicofera</taxon>
        <taxon>Iguania</taxon>
        <taxon>Acrodonta</taxon>
        <taxon>Agamidae</taxon>
        <taxon>Agaminae</taxon>
        <taxon>Phrynocephalus</taxon>
    </lineage>
</organism>
<proteinExistence type="predicted"/>
<evidence type="ECO:0000313" key="2">
    <source>
        <dbReference type="Proteomes" id="UP001142489"/>
    </source>
</evidence>
<dbReference type="EMBL" id="JAPFRF010000004">
    <property type="protein sequence ID" value="KAJ7335931.1"/>
    <property type="molecule type" value="Genomic_DNA"/>
</dbReference>
<keyword evidence="2" id="KW-1185">Reference proteome</keyword>
<reference evidence="1" key="1">
    <citation type="journal article" date="2023" name="DNA Res.">
        <title>Chromosome-level genome assembly of Phrynocephalus forsythii using third-generation DNA sequencing and Hi-C analysis.</title>
        <authorList>
            <person name="Qi Y."/>
            <person name="Zhao W."/>
            <person name="Zhao Y."/>
            <person name="Niu C."/>
            <person name="Cao S."/>
            <person name="Zhang Y."/>
        </authorList>
    </citation>
    <scope>NUCLEOTIDE SEQUENCE</scope>
    <source>
        <tissue evidence="1">Muscle</tissue>
    </source>
</reference>
<name>A0A9Q0Y118_9SAUR</name>
<sequence>MRSKPNTVQCKCKNRRYFYKQGFVCSMISPWSIKFISSSSLQQLFPVWLGIVKLELLNLL</sequence>
<comment type="caution">
    <text evidence="1">The sequence shown here is derived from an EMBL/GenBank/DDBJ whole genome shotgun (WGS) entry which is preliminary data.</text>
</comment>
<dbReference type="Proteomes" id="UP001142489">
    <property type="component" value="Unassembled WGS sequence"/>
</dbReference>
<protein>
    <submittedName>
        <fullName evidence="1">Uncharacterized protein</fullName>
    </submittedName>
</protein>
<evidence type="ECO:0000313" key="1">
    <source>
        <dbReference type="EMBL" id="KAJ7335931.1"/>
    </source>
</evidence>